<dbReference type="Proteomes" id="UP000585272">
    <property type="component" value="Unassembled WGS sequence"/>
</dbReference>
<dbReference type="AlphaFoldDB" id="A0A840IDB7"/>
<feature type="transmembrane region" description="Helical" evidence="1">
    <location>
        <begin position="6"/>
        <end position="23"/>
    </location>
</feature>
<dbReference type="EMBL" id="JACHNU010000003">
    <property type="protein sequence ID" value="MBB4662937.1"/>
    <property type="molecule type" value="Genomic_DNA"/>
</dbReference>
<feature type="transmembrane region" description="Helical" evidence="1">
    <location>
        <begin position="133"/>
        <end position="154"/>
    </location>
</feature>
<evidence type="ECO:0000256" key="1">
    <source>
        <dbReference type="SAM" id="Phobius"/>
    </source>
</evidence>
<name>A0A840IDB7_9ACTN</name>
<dbReference type="RefSeq" id="WP_183342576.1">
    <property type="nucleotide sequence ID" value="NZ_JACHNU010000003.1"/>
</dbReference>
<feature type="transmembrane region" description="Helical" evidence="1">
    <location>
        <begin position="77"/>
        <end position="94"/>
    </location>
</feature>
<organism evidence="2 3">
    <name type="scientific">Conexibacter arvalis</name>
    <dbReference type="NCBI Taxonomy" id="912552"/>
    <lineage>
        <taxon>Bacteria</taxon>
        <taxon>Bacillati</taxon>
        <taxon>Actinomycetota</taxon>
        <taxon>Thermoleophilia</taxon>
        <taxon>Solirubrobacterales</taxon>
        <taxon>Conexibacteraceae</taxon>
        <taxon>Conexibacter</taxon>
    </lineage>
</organism>
<feature type="transmembrane region" description="Helical" evidence="1">
    <location>
        <begin position="51"/>
        <end position="71"/>
    </location>
</feature>
<dbReference type="InterPro" id="IPR037185">
    <property type="entry name" value="EmrE-like"/>
</dbReference>
<dbReference type="PANTHER" id="PTHR40761:SF1">
    <property type="entry name" value="CONSERVED INTEGRAL MEMBRANE ALANINE VALINE AND LEUCINE RICH PROTEIN-RELATED"/>
    <property type="match status" value="1"/>
</dbReference>
<feature type="transmembrane region" description="Helical" evidence="1">
    <location>
        <begin position="229"/>
        <end position="252"/>
    </location>
</feature>
<dbReference type="Gene3D" id="1.10.3730.20">
    <property type="match status" value="1"/>
</dbReference>
<evidence type="ECO:0000313" key="2">
    <source>
        <dbReference type="EMBL" id="MBB4662937.1"/>
    </source>
</evidence>
<feature type="transmembrane region" description="Helical" evidence="1">
    <location>
        <begin position="258"/>
        <end position="278"/>
    </location>
</feature>
<reference evidence="2 3" key="1">
    <citation type="submission" date="2020-08" db="EMBL/GenBank/DDBJ databases">
        <title>Genomic Encyclopedia of Archaeal and Bacterial Type Strains, Phase II (KMG-II): from individual species to whole genera.</title>
        <authorList>
            <person name="Goeker M."/>
        </authorList>
    </citation>
    <scope>NUCLEOTIDE SEQUENCE [LARGE SCALE GENOMIC DNA]</scope>
    <source>
        <strain evidence="2 3">DSM 23288</strain>
    </source>
</reference>
<keyword evidence="1" id="KW-0812">Transmembrane</keyword>
<evidence type="ECO:0000313" key="3">
    <source>
        <dbReference type="Proteomes" id="UP000585272"/>
    </source>
</evidence>
<protein>
    <submittedName>
        <fullName evidence="2">Multidrug transporter EmrE-like cation transporter</fullName>
    </submittedName>
</protein>
<dbReference type="SUPFAM" id="SSF103481">
    <property type="entry name" value="Multidrug resistance efflux transporter EmrE"/>
    <property type="match status" value="1"/>
</dbReference>
<gene>
    <name evidence="2" type="ORF">BDZ31_002526</name>
</gene>
<dbReference type="PANTHER" id="PTHR40761">
    <property type="entry name" value="CONSERVED INTEGRAL MEMBRANE ALANINE VALINE AND LEUCINE RICH PROTEIN-RELATED"/>
    <property type="match status" value="1"/>
</dbReference>
<keyword evidence="3" id="KW-1185">Reference proteome</keyword>
<accession>A0A840IDB7</accession>
<proteinExistence type="predicted"/>
<keyword evidence="1" id="KW-1133">Transmembrane helix</keyword>
<feature type="transmembrane region" description="Helical" evidence="1">
    <location>
        <begin position="106"/>
        <end position="127"/>
    </location>
</feature>
<sequence>MTIYLGILLALICAFTTNLAFLYKHRGACAAPAVHVSHPLRSAAGLFRSRWFAIGMGVALLAWILHVAALAVAPMSVVQTVLAGGVVMLAVMAERIFGFSVGPRQWIGLGCTALGLVLLGLTLPAVHDAQSQFSLPGMIAFEAGLVAVGGLLVMGKRIGAPDHHHGVMLAAAAGLLFGVSDVALKALTGIAADDGLLALLATPWTAVAVAASIAAFYASAKALQEGEAVPVIAFTGTAANIAGISGGIIVFGDPLPGDALGIAAQALAFVLVVVAAALTPAPVRAARPGAAVA</sequence>
<comment type="caution">
    <text evidence="2">The sequence shown here is derived from an EMBL/GenBank/DDBJ whole genome shotgun (WGS) entry which is preliminary data.</text>
</comment>
<feature type="transmembrane region" description="Helical" evidence="1">
    <location>
        <begin position="166"/>
        <end position="184"/>
    </location>
</feature>
<keyword evidence="1" id="KW-0472">Membrane</keyword>
<feature type="transmembrane region" description="Helical" evidence="1">
    <location>
        <begin position="196"/>
        <end position="217"/>
    </location>
</feature>